<feature type="domain" description="DUF155" evidence="2">
    <location>
        <begin position="56"/>
        <end position="225"/>
    </location>
</feature>
<dbReference type="PANTHER" id="PTHR16255">
    <property type="entry name" value="REQUIRED FOR MEIOTIC NUCLEAR DIVISION PROTEIN 1 HOMOLOG"/>
    <property type="match status" value="1"/>
</dbReference>
<keyword evidence="1" id="KW-1133">Transmembrane helix</keyword>
<dbReference type="InterPro" id="IPR051624">
    <property type="entry name" value="RMD1/Sad1-interacting"/>
</dbReference>
<reference evidence="3 4" key="1">
    <citation type="submission" date="2021-05" db="EMBL/GenBank/DDBJ databases">
        <title>The draft genome of Geobacter luticola JCM 17780.</title>
        <authorList>
            <person name="Xu Z."/>
            <person name="Masuda Y."/>
            <person name="Itoh H."/>
            <person name="Senoo K."/>
        </authorList>
    </citation>
    <scope>NUCLEOTIDE SEQUENCE [LARGE SCALE GENOMIC DNA]</scope>
    <source>
        <strain evidence="3 4">JCM 17780</strain>
    </source>
</reference>
<dbReference type="Pfam" id="PF02582">
    <property type="entry name" value="DUF155"/>
    <property type="match status" value="1"/>
</dbReference>
<name>A0ABS5SE55_9BACT</name>
<dbReference type="InterPro" id="IPR003734">
    <property type="entry name" value="DUF155"/>
</dbReference>
<evidence type="ECO:0000259" key="2">
    <source>
        <dbReference type="Pfam" id="PF02582"/>
    </source>
</evidence>
<evidence type="ECO:0000256" key="1">
    <source>
        <dbReference type="SAM" id="Phobius"/>
    </source>
</evidence>
<feature type="transmembrane region" description="Helical" evidence="1">
    <location>
        <begin position="254"/>
        <end position="272"/>
    </location>
</feature>
<protein>
    <submittedName>
        <fullName evidence="3">RMD1 family protein</fullName>
    </submittedName>
</protein>
<keyword evidence="1" id="KW-0472">Membrane</keyword>
<evidence type="ECO:0000313" key="4">
    <source>
        <dbReference type="Proteomes" id="UP000756860"/>
    </source>
</evidence>
<sequence length="276" mass="31521">MTGREFTAFALAGEIDLNRLAGQLGIHRRYRWEEPLLLNPDTLTPITAEQGQGRQVYLYYFGGVVFIDCPDQVMADFAHRMGNTVEAFKTFSAGRYRETYSLRVEARREPVVANNYAIVPVYAPIFSDLIAFVIAKSVALERIEENVDTVLDEVEGLIALLDKGKVGIPDRRLAKLASTILNFKYRSISHVMILDKPDITWEDPASERLYLTMANQFELSQRYQEIKHKSDTLLDITEVFSSLSHARRAARLEWIIIILIFIEIVIYVFDIVRKGG</sequence>
<proteinExistence type="predicted"/>
<evidence type="ECO:0000313" key="3">
    <source>
        <dbReference type="EMBL" id="MBT0653643.1"/>
    </source>
</evidence>
<comment type="caution">
    <text evidence="3">The sequence shown here is derived from an EMBL/GenBank/DDBJ whole genome shotgun (WGS) entry which is preliminary data.</text>
</comment>
<keyword evidence="1" id="KW-0812">Transmembrane</keyword>
<gene>
    <name evidence="3" type="ORF">KI810_11295</name>
</gene>
<dbReference type="EMBL" id="JAHCVK010000004">
    <property type="protein sequence ID" value="MBT0653643.1"/>
    <property type="molecule type" value="Genomic_DNA"/>
</dbReference>
<dbReference type="RefSeq" id="WP_214175639.1">
    <property type="nucleotide sequence ID" value="NZ_JAHCVK010000004.1"/>
</dbReference>
<keyword evidence="4" id="KW-1185">Reference proteome</keyword>
<accession>A0ABS5SE55</accession>
<dbReference type="Proteomes" id="UP000756860">
    <property type="component" value="Unassembled WGS sequence"/>
</dbReference>
<dbReference type="PANTHER" id="PTHR16255:SF1">
    <property type="entry name" value="REQUIRED FOR MEIOTIC NUCLEAR DIVISION PROTEIN 1 HOMOLOG"/>
    <property type="match status" value="1"/>
</dbReference>
<organism evidence="3 4">
    <name type="scientific">Geomobilimonas luticola</name>
    <dbReference type="NCBI Taxonomy" id="1114878"/>
    <lineage>
        <taxon>Bacteria</taxon>
        <taxon>Pseudomonadati</taxon>
        <taxon>Thermodesulfobacteriota</taxon>
        <taxon>Desulfuromonadia</taxon>
        <taxon>Geobacterales</taxon>
        <taxon>Geobacteraceae</taxon>
        <taxon>Geomobilimonas</taxon>
    </lineage>
</organism>